<keyword evidence="7" id="KW-1133">Transmembrane helix</keyword>
<dbReference type="PROSITE" id="PS50847">
    <property type="entry name" value="GRAM_POS_ANCHORING"/>
    <property type="match status" value="1"/>
</dbReference>
<evidence type="ECO:0000259" key="9">
    <source>
        <dbReference type="PROSITE" id="PS50847"/>
    </source>
</evidence>
<keyword evidence="7" id="KW-0472">Membrane</keyword>
<evidence type="ECO:0000256" key="2">
    <source>
        <dbReference type="ARBA" id="ARBA00022525"/>
    </source>
</evidence>
<keyword evidence="1" id="KW-0134">Cell wall</keyword>
<keyword evidence="5" id="KW-0175">Coiled coil</keyword>
<feature type="domain" description="Gram-positive cocci surface proteins LPxTG" evidence="9">
    <location>
        <begin position="978"/>
        <end position="1015"/>
    </location>
</feature>
<keyword evidence="4" id="KW-0572">Peptidoglycan-anchor</keyword>
<dbReference type="InterPro" id="IPR027607">
    <property type="entry name" value="Surf_Exclu_SEC10/PgrA"/>
</dbReference>
<gene>
    <name evidence="10" type="ORF">CBF50_07165</name>
</gene>
<protein>
    <recommendedName>
        <fullName evidence="9">Gram-positive cocci surface proteins LPxTG domain-containing protein</fullName>
    </recommendedName>
</protein>
<dbReference type="NCBIfam" id="TIGR04320">
    <property type="entry name" value="Surf_Exclu_PgrA"/>
    <property type="match status" value="1"/>
</dbReference>
<dbReference type="NCBIfam" id="TIGR01167">
    <property type="entry name" value="LPXTG_anchor"/>
    <property type="match status" value="1"/>
</dbReference>
<feature type="coiled-coil region" evidence="5">
    <location>
        <begin position="174"/>
        <end position="313"/>
    </location>
</feature>
<dbReference type="PANTHER" id="PTHR23159">
    <property type="entry name" value="CENTROSOMAL PROTEIN 2"/>
    <property type="match status" value="1"/>
</dbReference>
<reference evidence="10 11" key="2">
    <citation type="submission" date="2017-09" db="EMBL/GenBank/DDBJ databases">
        <title>Tripartite evolution among Lactobacillus johnsonii, Lactobacillus taiwanensis, Lactobacillus reuteri and their rodent host.</title>
        <authorList>
            <person name="Wang T."/>
            <person name="Knowles S."/>
            <person name="Cheng C."/>
        </authorList>
    </citation>
    <scope>NUCLEOTIDE SEQUENCE [LARGE SCALE GENOMIC DNA]</scope>
    <source>
        <strain evidence="10 11">117c</strain>
    </source>
</reference>
<feature type="compositionally biased region" description="Low complexity" evidence="6">
    <location>
        <begin position="53"/>
        <end position="64"/>
    </location>
</feature>
<dbReference type="Proteomes" id="UP000215693">
    <property type="component" value="Unassembled WGS sequence"/>
</dbReference>
<comment type="caution">
    <text evidence="10">The sequence shown here is derived from an EMBL/GenBank/DDBJ whole genome shotgun (WGS) entry which is preliminary data.</text>
</comment>
<feature type="chain" id="PRO_5040764525" description="Gram-positive cocci surface proteins LPxTG domain-containing protein" evidence="8">
    <location>
        <begin position="32"/>
        <end position="1015"/>
    </location>
</feature>
<dbReference type="PANTHER" id="PTHR23159:SF31">
    <property type="entry name" value="CENTROSOME-ASSOCIATED PROTEIN CEP250 ISOFORM X1"/>
    <property type="match status" value="1"/>
</dbReference>
<dbReference type="InterPro" id="IPR019931">
    <property type="entry name" value="LPXTG_anchor"/>
</dbReference>
<evidence type="ECO:0000313" key="11">
    <source>
        <dbReference type="Proteomes" id="UP000215693"/>
    </source>
</evidence>
<evidence type="ECO:0000256" key="1">
    <source>
        <dbReference type="ARBA" id="ARBA00022512"/>
    </source>
</evidence>
<sequence length="1015" mass="111814">MKSKNNKLMYVSAAVLAAGAVAGVNTQNAHAAEVQKQADKNAAQKTIDQNQKDLTQTQDQLTKAQAEHDDAVRKTSDAQANVLTADSNNQSAQNVLENTQDQLKTAQDAQAKAQANYDASYENNVKSAQNDVNKANADVQTTQEQINVQNTKQAEALNTRQGQEDALKTNTETLNKTNEEISKTQGQVERAQKTYNDVNKDYQPVKAELDKQTKEVEDAQKAAQENAKELTQAQNDLKTAQDTANKAVETINNAQAKLNSDTNALNGAKSELSSKQKQASDLTIQRDQVAKDLQVAQNKMNTAKAELDADKNAVVNTMVMPQVYKDTMKKWSGKDLSKQSDMDQYEKEMAAASWIGWTQNEYKHNEAEKNHMVDLKHMSRADQIELNKFGIDLINQLRTQIGVDPWTFNESALDFANAIADRYVKDDWDVDAHLTSPGDGHDSAAINELAHQYGLHYTVSRKDGSYGKDSQYYENMMSNIFGRTEIPFAQAKAEAERNGNPYHYTDQELAYNFPYTYSHSKIDYNNRLDDMDSLKNKVYNAVKRFVFNYNEWLHAEGILSQEIFDYSAKGKNYAAISFSIKPTKDKWGFDDMDIHVVNVHESMVLDPKVFNVNANIPLTDDKSELKKQYTDNLALVNALTPKKSNLDNQINSLTNDIKGLNTRISDLTKSISDTNKTLADAKATKADADKKIAVLPDRVQELKDKQASLDKAQSKAEADLATYQAKNKDLLAQFNAAKSNLDKLTAKLNDLNSAKSKAESAVAESKANLDKVTSELSAISSHLDELKAKLSTAKTTKEQADANLAKAKAAYDEYVSTHKDVIDNLNKANAELADKTKAYNEAKEDAAKTDKEYQAAQDELTKLNNHIEDLSTAITNYESKIKQLNTTINKQKADQKRASLDAQINKALDNVSAPKHTATTTTSVQAGTSSSVAPVAAVSTAQRSEVLTNTVVRSNNASVLSPQTKKLVAQANASKNSLPQTGANDKLSVFAALAGLSLASLGLGSLVSDKKRKRN</sequence>
<keyword evidence="3 8" id="KW-0732">Signal</keyword>
<reference evidence="10 11" key="1">
    <citation type="submission" date="2017-04" db="EMBL/GenBank/DDBJ databases">
        <authorList>
            <person name="Lin X.B."/>
            <person name="Stothard P."/>
            <person name="Tasseva G."/>
            <person name="Walter J."/>
        </authorList>
    </citation>
    <scope>NUCLEOTIDE SEQUENCE [LARGE SCALE GENOMIC DNA]</scope>
    <source>
        <strain evidence="10 11">117c</strain>
    </source>
</reference>
<accession>A0A9X6NXG1</accession>
<keyword evidence="7" id="KW-0812">Transmembrane</keyword>
<organism evidence="10 11">
    <name type="scientific">Lactobacillus johnsonii</name>
    <dbReference type="NCBI Taxonomy" id="33959"/>
    <lineage>
        <taxon>Bacteria</taxon>
        <taxon>Bacillati</taxon>
        <taxon>Bacillota</taxon>
        <taxon>Bacilli</taxon>
        <taxon>Lactobacillales</taxon>
        <taxon>Lactobacillaceae</taxon>
        <taxon>Lactobacillus</taxon>
    </lineage>
</organism>
<evidence type="ECO:0000256" key="3">
    <source>
        <dbReference type="ARBA" id="ARBA00022729"/>
    </source>
</evidence>
<feature type="region of interest" description="Disordered" evidence="6">
    <location>
        <begin position="53"/>
        <end position="75"/>
    </location>
</feature>
<evidence type="ECO:0000256" key="5">
    <source>
        <dbReference type="SAM" id="Coils"/>
    </source>
</evidence>
<evidence type="ECO:0000313" key="10">
    <source>
        <dbReference type="EMBL" id="OYS12002.1"/>
    </source>
</evidence>
<proteinExistence type="predicted"/>
<keyword evidence="2" id="KW-0964">Secreted</keyword>
<dbReference type="RefSeq" id="WP_094497093.1">
    <property type="nucleotide sequence ID" value="NZ_NGOD01000004.1"/>
</dbReference>
<dbReference type="EMBL" id="NGOH01000077">
    <property type="protein sequence ID" value="OYS12002.1"/>
    <property type="molecule type" value="Genomic_DNA"/>
</dbReference>
<evidence type="ECO:0000256" key="6">
    <source>
        <dbReference type="SAM" id="MobiDB-lite"/>
    </source>
</evidence>
<feature type="compositionally biased region" description="Basic and acidic residues" evidence="6">
    <location>
        <begin position="65"/>
        <end position="75"/>
    </location>
</feature>
<dbReference type="SUPFAM" id="SSF57997">
    <property type="entry name" value="Tropomyosin"/>
    <property type="match status" value="2"/>
</dbReference>
<name>A0A9X6NXG1_LACJH</name>
<feature type="coiled-coil region" evidence="5">
    <location>
        <begin position="643"/>
        <end position="670"/>
    </location>
</feature>
<feature type="coiled-coil region" evidence="5">
    <location>
        <begin position="699"/>
        <end position="910"/>
    </location>
</feature>
<evidence type="ECO:0000256" key="4">
    <source>
        <dbReference type="ARBA" id="ARBA00023088"/>
    </source>
</evidence>
<feature type="transmembrane region" description="Helical" evidence="7">
    <location>
        <begin position="987"/>
        <end position="1007"/>
    </location>
</feature>
<dbReference type="Gene3D" id="1.10.287.1490">
    <property type="match status" value="2"/>
</dbReference>
<evidence type="ECO:0000256" key="8">
    <source>
        <dbReference type="SAM" id="SignalP"/>
    </source>
</evidence>
<evidence type="ECO:0000256" key="7">
    <source>
        <dbReference type="SAM" id="Phobius"/>
    </source>
</evidence>
<dbReference type="Gene3D" id="1.20.120.330">
    <property type="entry name" value="Nucleotidyltransferases domain 2"/>
    <property type="match status" value="1"/>
</dbReference>
<feature type="signal peptide" evidence="8">
    <location>
        <begin position="1"/>
        <end position="31"/>
    </location>
</feature>
<dbReference type="AlphaFoldDB" id="A0A9X6NXG1"/>